<evidence type="ECO:0000313" key="2">
    <source>
        <dbReference type="Proteomes" id="UP000297641"/>
    </source>
</evidence>
<gene>
    <name evidence="1" type="ORF">EHQ43_01460</name>
</gene>
<reference evidence="1 2" key="1">
    <citation type="journal article" date="2019" name="PLoS Negl. Trop. Dis.">
        <title>Revisiting the worldwide diversity of Leptospira species in the environment.</title>
        <authorList>
            <person name="Vincent A.T."/>
            <person name="Schiettekatte O."/>
            <person name="Bourhy P."/>
            <person name="Veyrier F.J."/>
            <person name="Picardeau M."/>
        </authorList>
    </citation>
    <scope>NUCLEOTIDE SEQUENCE [LARGE SCALE GENOMIC DNA]</scope>
    <source>
        <strain evidence="1 2">201800273</strain>
    </source>
</reference>
<sequence length="149" mass="17121">MKELIIGITSSRDGFTEKQKEAFLSLLSQYEVVEVHHGDCVGVDEGIHQTLLDGKKETPKIIRIHIHPPTDLKQRAFCQKKYETKDVLVHSYAKEEYLKRNQAIVMATNELWAFPSGPEKQRSGTWATIRFARKTGKPVKLFWPDGRVE</sequence>
<comment type="caution">
    <text evidence="1">The sequence shown here is derived from an EMBL/GenBank/DDBJ whole genome shotgun (WGS) entry which is preliminary data.</text>
</comment>
<proteinExistence type="predicted"/>
<dbReference type="SUPFAM" id="SSF102405">
    <property type="entry name" value="MCP/YpsA-like"/>
    <property type="match status" value="1"/>
</dbReference>
<evidence type="ECO:0008006" key="3">
    <source>
        <dbReference type="Google" id="ProtNLM"/>
    </source>
</evidence>
<dbReference type="Proteomes" id="UP000297641">
    <property type="component" value="Unassembled WGS sequence"/>
</dbReference>
<evidence type="ECO:0000313" key="1">
    <source>
        <dbReference type="EMBL" id="TGL09152.1"/>
    </source>
</evidence>
<accession>A0A7I0HWU2</accession>
<dbReference type="EMBL" id="RQFT01000002">
    <property type="protein sequence ID" value="TGL09152.1"/>
    <property type="molecule type" value="Genomic_DNA"/>
</dbReference>
<protein>
    <recommendedName>
        <fullName evidence="3">DUF1273 family protein</fullName>
    </recommendedName>
</protein>
<dbReference type="AlphaFoldDB" id="A0A7I0HWU2"/>
<dbReference type="Gene3D" id="3.40.50.450">
    <property type="match status" value="1"/>
</dbReference>
<organism evidence="1 2">
    <name type="scientific">Leptospira bouyouniensis</name>
    <dbReference type="NCBI Taxonomy" id="2484911"/>
    <lineage>
        <taxon>Bacteria</taxon>
        <taxon>Pseudomonadati</taxon>
        <taxon>Spirochaetota</taxon>
        <taxon>Spirochaetia</taxon>
        <taxon>Leptospirales</taxon>
        <taxon>Leptospiraceae</taxon>
        <taxon>Leptospira</taxon>
    </lineage>
</organism>
<dbReference type="RefSeq" id="WP_135769967.1">
    <property type="nucleotide sequence ID" value="NZ_RQFT01000002.1"/>
</dbReference>
<name>A0A7I0HWU2_9LEPT</name>